<dbReference type="InterPro" id="IPR020568">
    <property type="entry name" value="Ribosomal_Su5_D2-typ_SF"/>
</dbReference>
<comment type="pathway">
    <text evidence="10">Isoprenoid biosynthesis; isopentenyl diphosphate biosynthesis via DXP pathway; isopentenyl diphosphate from 1-deoxy-D-xylulose 5-phosphate: step 3/6.</text>
</comment>
<keyword evidence="5 10" id="KW-0547">Nucleotide-binding</keyword>
<keyword evidence="8 10" id="KW-0414">Isoprene biosynthesis</keyword>
<evidence type="ECO:0000256" key="5">
    <source>
        <dbReference type="ARBA" id="ARBA00022741"/>
    </source>
</evidence>
<keyword evidence="4 10" id="KW-0808">Transferase</keyword>
<protein>
    <recommendedName>
        <fullName evidence="3 10">4-diphosphocytidyl-2-C-methyl-D-erythritol kinase</fullName>
        <shortName evidence="10">CMK</shortName>
        <ecNumber evidence="2 10">2.7.1.148</ecNumber>
    </recommendedName>
    <alternativeName>
        <fullName evidence="9 10">4-(cytidine-5'-diphospho)-2-C-methyl-D-erythritol kinase</fullName>
    </alternativeName>
</protein>
<dbReference type="SUPFAM" id="SSF55060">
    <property type="entry name" value="GHMP Kinase, C-terminal domain"/>
    <property type="match status" value="1"/>
</dbReference>
<evidence type="ECO:0000256" key="6">
    <source>
        <dbReference type="ARBA" id="ARBA00022777"/>
    </source>
</evidence>
<comment type="function">
    <text evidence="10">Catalyzes the phosphorylation of the position 2 hydroxy group of 4-diphosphocytidyl-2C-methyl-D-erythritol.</text>
</comment>
<evidence type="ECO:0000256" key="3">
    <source>
        <dbReference type="ARBA" id="ARBA00017473"/>
    </source>
</evidence>
<evidence type="ECO:0000256" key="8">
    <source>
        <dbReference type="ARBA" id="ARBA00023229"/>
    </source>
</evidence>
<reference evidence="13" key="1">
    <citation type="submission" date="2019-09" db="EMBL/GenBank/DDBJ databases">
        <title>Characterisation of the sponge microbiome using genome-centric metagenomics.</title>
        <authorList>
            <person name="Engelberts J.P."/>
            <person name="Robbins S.J."/>
            <person name="De Goeij J.M."/>
            <person name="Aranda M."/>
            <person name="Bell S.C."/>
            <person name="Webster N.S."/>
        </authorList>
    </citation>
    <scope>NUCLEOTIDE SEQUENCE</scope>
    <source>
        <strain evidence="13">SB0664_bin_43</strain>
    </source>
</reference>
<dbReference type="SUPFAM" id="SSF54211">
    <property type="entry name" value="Ribosomal protein S5 domain 2-like"/>
    <property type="match status" value="1"/>
</dbReference>
<dbReference type="InterPro" id="IPR036554">
    <property type="entry name" value="GHMP_kinase_C_sf"/>
</dbReference>
<dbReference type="PANTHER" id="PTHR43527:SF2">
    <property type="entry name" value="4-DIPHOSPHOCYTIDYL-2-C-METHYL-D-ERYTHRITOL KINASE, CHLOROPLASTIC"/>
    <property type="match status" value="1"/>
</dbReference>
<comment type="caution">
    <text evidence="13">The sequence shown here is derived from an EMBL/GenBank/DDBJ whole genome shotgun (WGS) entry which is preliminary data.</text>
</comment>
<dbReference type="GO" id="GO:0019288">
    <property type="term" value="P:isopentenyl diphosphate biosynthetic process, methylerythritol 4-phosphate pathway"/>
    <property type="evidence" value="ECO:0007669"/>
    <property type="project" value="UniProtKB-UniRule"/>
</dbReference>
<dbReference type="InterPro" id="IPR013750">
    <property type="entry name" value="GHMP_kinase_C_dom"/>
</dbReference>
<evidence type="ECO:0000259" key="12">
    <source>
        <dbReference type="Pfam" id="PF08544"/>
    </source>
</evidence>
<keyword evidence="6 10" id="KW-0418">Kinase</keyword>
<dbReference type="Gene3D" id="3.30.230.10">
    <property type="match status" value="1"/>
</dbReference>
<dbReference type="GO" id="GO:0005524">
    <property type="term" value="F:ATP binding"/>
    <property type="evidence" value="ECO:0007669"/>
    <property type="project" value="UniProtKB-UniRule"/>
</dbReference>
<evidence type="ECO:0000256" key="9">
    <source>
        <dbReference type="ARBA" id="ARBA00032554"/>
    </source>
</evidence>
<feature type="active site" evidence="10">
    <location>
        <position position="131"/>
    </location>
</feature>
<dbReference type="Pfam" id="PF08544">
    <property type="entry name" value="GHMP_kinases_C"/>
    <property type="match status" value="1"/>
</dbReference>
<dbReference type="PIRSF" id="PIRSF010376">
    <property type="entry name" value="IspE"/>
    <property type="match status" value="1"/>
</dbReference>
<comment type="catalytic activity">
    <reaction evidence="10">
        <text>4-CDP-2-C-methyl-D-erythritol + ATP = 4-CDP-2-C-methyl-D-erythritol 2-phosphate + ADP + H(+)</text>
        <dbReference type="Rhea" id="RHEA:18437"/>
        <dbReference type="ChEBI" id="CHEBI:15378"/>
        <dbReference type="ChEBI" id="CHEBI:30616"/>
        <dbReference type="ChEBI" id="CHEBI:57823"/>
        <dbReference type="ChEBI" id="CHEBI:57919"/>
        <dbReference type="ChEBI" id="CHEBI:456216"/>
        <dbReference type="EC" id="2.7.1.148"/>
    </reaction>
</comment>
<evidence type="ECO:0000256" key="10">
    <source>
        <dbReference type="HAMAP-Rule" id="MF_00061"/>
    </source>
</evidence>
<dbReference type="UniPathway" id="UPA00056">
    <property type="reaction ID" value="UER00094"/>
</dbReference>
<organism evidence="13">
    <name type="scientific">Boseongicola sp. SB0664_bin_43</name>
    <dbReference type="NCBI Taxonomy" id="2604844"/>
    <lineage>
        <taxon>Bacteria</taxon>
        <taxon>Pseudomonadati</taxon>
        <taxon>Pseudomonadota</taxon>
        <taxon>Alphaproteobacteria</taxon>
        <taxon>Rhodobacterales</taxon>
        <taxon>Paracoccaceae</taxon>
        <taxon>Boseongicola</taxon>
    </lineage>
</organism>
<evidence type="ECO:0000256" key="2">
    <source>
        <dbReference type="ARBA" id="ARBA00012052"/>
    </source>
</evidence>
<dbReference type="InterPro" id="IPR014721">
    <property type="entry name" value="Ribsml_uS5_D2-typ_fold_subgr"/>
</dbReference>
<evidence type="ECO:0000256" key="4">
    <source>
        <dbReference type="ARBA" id="ARBA00022679"/>
    </source>
</evidence>
<dbReference type="PANTHER" id="PTHR43527">
    <property type="entry name" value="4-DIPHOSPHOCYTIDYL-2-C-METHYL-D-ERYTHRITOL KINASE, CHLOROPLASTIC"/>
    <property type="match status" value="1"/>
</dbReference>
<dbReference type="HAMAP" id="MF_00061">
    <property type="entry name" value="IspE"/>
    <property type="match status" value="1"/>
</dbReference>
<dbReference type="GO" id="GO:0050515">
    <property type="term" value="F:4-(cytidine 5'-diphospho)-2-C-methyl-D-erythritol kinase activity"/>
    <property type="evidence" value="ECO:0007669"/>
    <property type="project" value="UniProtKB-UniRule"/>
</dbReference>
<sequence length="291" mass="30213">MTTVEVAAPAKVNLTLHVTGQRNDGYHLIDSLVAFAPVHDRLVIKSGPSLELAVTGTESAMVPSGMQNLALKAASLVKGGAGSSVLLEKLLPVAAGVGGGSADAAAVLRGLAPRHEDLPARARSALALGADVPMCLSCRPCRVGGIGERIEFVDLPSLPAVLVNPRTPVSTAKVFASLARKDNRKMPDDLPPARDVPGAIEWLSEQRNDLEPAALEEAPVIADVLALLRTSLGCGLARVSGSGATCFGLFGDERLAREAKVGIAELHPDWWLASGQLGDQSELASPRVRPG</sequence>
<evidence type="ECO:0000259" key="11">
    <source>
        <dbReference type="Pfam" id="PF00288"/>
    </source>
</evidence>
<dbReference type="EMBL" id="VXRY01000462">
    <property type="protein sequence ID" value="MXY34661.1"/>
    <property type="molecule type" value="Genomic_DNA"/>
</dbReference>
<evidence type="ECO:0000256" key="1">
    <source>
        <dbReference type="ARBA" id="ARBA00009684"/>
    </source>
</evidence>
<dbReference type="Gene3D" id="3.30.70.890">
    <property type="entry name" value="GHMP kinase, C-terminal domain"/>
    <property type="match status" value="1"/>
</dbReference>
<feature type="active site" evidence="10">
    <location>
        <position position="11"/>
    </location>
</feature>
<dbReference type="NCBIfam" id="NF011202">
    <property type="entry name" value="PRK14608.1"/>
    <property type="match status" value="1"/>
</dbReference>
<dbReference type="EC" id="2.7.1.148" evidence="2 10"/>
<feature type="binding site" evidence="10">
    <location>
        <begin position="92"/>
        <end position="102"/>
    </location>
    <ligand>
        <name>ATP</name>
        <dbReference type="ChEBI" id="CHEBI:30616"/>
    </ligand>
</feature>
<keyword evidence="7 10" id="KW-0067">ATP-binding</keyword>
<feature type="domain" description="GHMP kinase C-terminal" evidence="12">
    <location>
        <begin position="205"/>
        <end position="261"/>
    </location>
</feature>
<evidence type="ECO:0000256" key="7">
    <source>
        <dbReference type="ARBA" id="ARBA00022840"/>
    </source>
</evidence>
<dbReference type="AlphaFoldDB" id="A0A6B0Y1N5"/>
<feature type="domain" description="GHMP kinase N-terminal" evidence="11">
    <location>
        <begin position="68"/>
        <end position="135"/>
    </location>
</feature>
<accession>A0A6B0Y1N5</accession>
<dbReference type="GO" id="GO:0016114">
    <property type="term" value="P:terpenoid biosynthetic process"/>
    <property type="evidence" value="ECO:0007669"/>
    <property type="project" value="InterPro"/>
</dbReference>
<dbReference type="Pfam" id="PF00288">
    <property type="entry name" value="GHMP_kinases_N"/>
    <property type="match status" value="1"/>
</dbReference>
<dbReference type="InterPro" id="IPR004424">
    <property type="entry name" value="IspE"/>
</dbReference>
<evidence type="ECO:0000313" key="13">
    <source>
        <dbReference type="EMBL" id="MXY34661.1"/>
    </source>
</evidence>
<comment type="similarity">
    <text evidence="1 10">Belongs to the GHMP kinase family. IspE subfamily.</text>
</comment>
<dbReference type="InterPro" id="IPR006204">
    <property type="entry name" value="GHMP_kinase_N_dom"/>
</dbReference>
<proteinExistence type="inferred from homology"/>
<name>A0A6B0Y1N5_9RHOB</name>
<gene>
    <name evidence="10" type="primary">ispE</name>
    <name evidence="13" type="ORF">F4Y60_11350</name>
</gene>